<name>A0A8H3NKR2_9EURO</name>
<organism evidence="1 2">
    <name type="scientific">Aspergillus udagawae</name>
    <dbReference type="NCBI Taxonomy" id="91492"/>
    <lineage>
        <taxon>Eukaryota</taxon>
        <taxon>Fungi</taxon>
        <taxon>Dikarya</taxon>
        <taxon>Ascomycota</taxon>
        <taxon>Pezizomycotina</taxon>
        <taxon>Eurotiomycetes</taxon>
        <taxon>Eurotiomycetidae</taxon>
        <taxon>Eurotiales</taxon>
        <taxon>Aspergillaceae</taxon>
        <taxon>Aspergillus</taxon>
        <taxon>Aspergillus subgen. Fumigati</taxon>
    </lineage>
</organism>
<sequence>MPTLQQSETIFPRPATLKDLWMRRGGLFGPALLPGRNGNDMLYFNVEKLRDKATRALCFMDLVPA</sequence>
<proteinExistence type="predicted"/>
<dbReference type="EMBL" id="BLKC01000024">
    <property type="protein sequence ID" value="GFF34830.1"/>
    <property type="molecule type" value="Genomic_DNA"/>
</dbReference>
<evidence type="ECO:0000313" key="1">
    <source>
        <dbReference type="EMBL" id="GFF34830.1"/>
    </source>
</evidence>
<dbReference type="Proteomes" id="UP000465221">
    <property type="component" value="Unassembled WGS sequence"/>
</dbReference>
<accession>A0A8H3NKR2</accession>
<gene>
    <name evidence="1" type="ORF">IFM46972_04359</name>
</gene>
<comment type="caution">
    <text evidence="1">The sequence shown here is derived from an EMBL/GenBank/DDBJ whole genome shotgun (WGS) entry which is preliminary data.</text>
</comment>
<reference evidence="1 2" key="1">
    <citation type="submission" date="2020-01" db="EMBL/GenBank/DDBJ databases">
        <title>Draft genome sequence of Aspergillus udagawae IFM 46972.</title>
        <authorList>
            <person name="Takahashi H."/>
            <person name="Yaguchi T."/>
        </authorList>
    </citation>
    <scope>NUCLEOTIDE SEQUENCE [LARGE SCALE GENOMIC DNA]</scope>
    <source>
        <strain evidence="1 2">IFM 46972</strain>
    </source>
</reference>
<evidence type="ECO:0000313" key="2">
    <source>
        <dbReference type="Proteomes" id="UP000465221"/>
    </source>
</evidence>
<dbReference type="AlphaFoldDB" id="A0A8H3NKR2"/>
<protein>
    <submittedName>
        <fullName evidence="1">Uncharacterized protein</fullName>
    </submittedName>
</protein>